<comment type="catalytic activity">
    <reaction evidence="7">
        <text>[protein]-peptidylproline (omega=180) = [protein]-peptidylproline (omega=0)</text>
        <dbReference type="Rhea" id="RHEA:16237"/>
        <dbReference type="Rhea" id="RHEA-COMP:10747"/>
        <dbReference type="Rhea" id="RHEA-COMP:10748"/>
        <dbReference type="ChEBI" id="CHEBI:83833"/>
        <dbReference type="ChEBI" id="CHEBI:83834"/>
        <dbReference type="EC" id="5.2.1.8"/>
    </reaction>
</comment>
<dbReference type="Gene3D" id="3.10.50.40">
    <property type="match status" value="2"/>
</dbReference>
<evidence type="ECO:0000256" key="4">
    <source>
        <dbReference type="ARBA" id="ARBA00023110"/>
    </source>
</evidence>
<proteinExistence type="inferred from homology"/>
<dbReference type="InterPro" id="IPR027304">
    <property type="entry name" value="Trigger_fact/SurA_dom_sf"/>
</dbReference>
<keyword evidence="1 7" id="KW-0732">Signal</keyword>
<evidence type="ECO:0000256" key="2">
    <source>
        <dbReference type="ARBA" id="ARBA00022737"/>
    </source>
</evidence>
<dbReference type="Pfam" id="PF13616">
    <property type="entry name" value="Rotamase_3"/>
    <property type="match status" value="1"/>
</dbReference>
<dbReference type="GO" id="GO:0042277">
    <property type="term" value="F:peptide binding"/>
    <property type="evidence" value="ECO:0007669"/>
    <property type="project" value="InterPro"/>
</dbReference>
<keyword evidence="2 7" id="KW-0677">Repeat</keyword>
<keyword evidence="5 7" id="KW-0143">Chaperone</keyword>
<evidence type="ECO:0000313" key="10">
    <source>
        <dbReference type="Proteomes" id="UP000268908"/>
    </source>
</evidence>
<dbReference type="InterPro" id="IPR046357">
    <property type="entry name" value="PPIase_dom_sf"/>
</dbReference>
<keyword evidence="6 7" id="KW-0413">Isomerase</keyword>
<dbReference type="InterPro" id="IPR023034">
    <property type="entry name" value="PPIase_SurA"/>
</dbReference>
<protein>
    <recommendedName>
        <fullName evidence="7">Chaperone SurA</fullName>
    </recommendedName>
    <alternativeName>
        <fullName evidence="7">Peptidyl-prolyl cis-trans isomerase SurA</fullName>
        <shortName evidence="7">PPIase SurA</shortName>
        <ecNumber evidence="7">5.2.1.8</ecNumber>
    </alternativeName>
    <alternativeName>
        <fullName evidence="7">Rotamase SurA</fullName>
    </alternativeName>
</protein>
<evidence type="ECO:0000256" key="1">
    <source>
        <dbReference type="ARBA" id="ARBA00022729"/>
    </source>
</evidence>
<evidence type="ECO:0000313" key="9">
    <source>
        <dbReference type="EMBL" id="RLJ67726.1"/>
    </source>
</evidence>
<keyword evidence="3 7" id="KW-0574">Periplasm</keyword>
<organism evidence="9 10">
    <name type="scientific">Sulfurisoma sediminicola</name>
    <dbReference type="NCBI Taxonomy" id="1381557"/>
    <lineage>
        <taxon>Bacteria</taxon>
        <taxon>Pseudomonadati</taxon>
        <taxon>Pseudomonadota</taxon>
        <taxon>Betaproteobacteria</taxon>
        <taxon>Nitrosomonadales</taxon>
        <taxon>Sterolibacteriaceae</taxon>
        <taxon>Sulfurisoma</taxon>
    </lineage>
</organism>
<evidence type="ECO:0000256" key="3">
    <source>
        <dbReference type="ARBA" id="ARBA00022764"/>
    </source>
</evidence>
<keyword evidence="10" id="KW-1185">Reference proteome</keyword>
<dbReference type="InterPro" id="IPR015391">
    <property type="entry name" value="SurA_N"/>
</dbReference>
<comment type="function">
    <text evidence="7">Chaperone involved in the correct folding and assembly of outer membrane proteins. Recognizes specific patterns of aromatic residues and the orientation of their side chains, which are found more frequently in integral outer membrane proteins. May act in both early periplasmic and late outer membrane-associated steps of protein maturation.</text>
</comment>
<dbReference type="GO" id="GO:0050821">
    <property type="term" value="P:protein stabilization"/>
    <property type="evidence" value="ECO:0007669"/>
    <property type="project" value="InterPro"/>
</dbReference>
<dbReference type="PROSITE" id="PS50198">
    <property type="entry name" value="PPIC_PPIASE_2"/>
    <property type="match status" value="2"/>
</dbReference>
<feature type="signal peptide" evidence="7">
    <location>
        <begin position="1"/>
        <end position="21"/>
    </location>
</feature>
<dbReference type="EMBL" id="RCCI01000004">
    <property type="protein sequence ID" value="RLJ67726.1"/>
    <property type="molecule type" value="Genomic_DNA"/>
</dbReference>
<comment type="caution">
    <text evidence="9">The sequence shown here is derived from an EMBL/GenBank/DDBJ whole genome shotgun (WGS) entry which is preliminary data.</text>
</comment>
<dbReference type="GO" id="GO:0003755">
    <property type="term" value="F:peptidyl-prolyl cis-trans isomerase activity"/>
    <property type="evidence" value="ECO:0007669"/>
    <property type="project" value="UniProtKB-UniRule"/>
</dbReference>
<reference evidence="9 10" key="1">
    <citation type="submission" date="2018-10" db="EMBL/GenBank/DDBJ databases">
        <title>Genomic Encyclopedia of Type Strains, Phase IV (KMG-IV): sequencing the most valuable type-strain genomes for metagenomic binning, comparative biology and taxonomic classification.</title>
        <authorList>
            <person name="Goeker M."/>
        </authorList>
    </citation>
    <scope>NUCLEOTIDE SEQUENCE [LARGE SCALE GENOMIC DNA]</scope>
    <source>
        <strain evidence="9 10">DSM 26916</strain>
    </source>
</reference>
<dbReference type="Pfam" id="PF00639">
    <property type="entry name" value="Rotamase"/>
    <property type="match status" value="1"/>
</dbReference>
<dbReference type="HAMAP" id="MF_01183">
    <property type="entry name" value="Chaperone_SurA"/>
    <property type="match status" value="1"/>
</dbReference>
<feature type="domain" description="PpiC" evidence="8">
    <location>
        <begin position="193"/>
        <end position="294"/>
    </location>
</feature>
<gene>
    <name evidence="7" type="primary">surA</name>
    <name evidence="9" type="ORF">DFR35_0275</name>
</gene>
<dbReference type="GO" id="GO:0006457">
    <property type="term" value="P:protein folding"/>
    <property type="evidence" value="ECO:0007669"/>
    <property type="project" value="UniProtKB-UniRule"/>
</dbReference>
<dbReference type="Pfam" id="PF09312">
    <property type="entry name" value="SurA_N"/>
    <property type="match status" value="1"/>
</dbReference>
<dbReference type="GO" id="GO:0051082">
    <property type="term" value="F:unfolded protein binding"/>
    <property type="evidence" value="ECO:0007669"/>
    <property type="project" value="UniProtKB-UniRule"/>
</dbReference>
<dbReference type="Gene3D" id="1.10.4030.10">
    <property type="entry name" value="Porin chaperone SurA, peptide-binding domain"/>
    <property type="match status" value="1"/>
</dbReference>
<accession>A0A497XKC4</accession>
<evidence type="ECO:0000256" key="6">
    <source>
        <dbReference type="ARBA" id="ARBA00023235"/>
    </source>
</evidence>
<evidence type="ECO:0000259" key="8">
    <source>
        <dbReference type="PROSITE" id="PS50198"/>
    </source>
</evidence>
<dbReference type="SUPFAM" id="SSF109998">
    <property type="entry name" value="Triger factor/SurA peptide-binding domain-like"/>
    <property type="match status" value="1"/>
</dbReference>
<dbReference type="Proteomes" id="UP000268908">
    <property type="component" value="Unassembled WGS sequence"/>
</dbReference>
<dbReference type="PROSITE" id="PS01096">
    <property type="entry name" value="PPIC_PPIASE_1"/>
    <property type="match status" value="1"/>
</dbReference>
<comment type="subcellular location">
    <subcellularLocation>
        <location evidence="7">Periplasm</location>
    </subcellularLocation>
    <text evidence="7">Is capable of associating with the outer membrane.</text>
</comment>
<dbReference type="PANTHER" id="PTHR47637">
    <property type="entry name" value="CHAPERONE SURA"/>
    <property type="match status" value="1"/>
</dbReference>
<keyword evidence="4 7" id="KW-0697">Rotamase</keyword>
<dbReference type="InterPro" id="IPR050280">
    <property type="entry name" value="OMP_Chaperone_SurA"/>
</dbReference>
<dbReference type="EC" id="5.2.1.8" evidence="7"/>
<evidence type="ECO:0000256" key="7">
    <source>
        <dbReference type="HAMAP-Rule" id="MF_01183"/>
    </source>
</evidence>
<dbReference type="InterPro" id="IPR000297">
    <property type="entry name" value="PPIase_PpiC"/>
</dbReference>
<dbReference type="SUPFAM" id="SSF54534">
    <property type="entry name" value="FKBP-like"/>
    <property type="match status" value="2"/>
</dbReference>
<dbReference type="AlphaFoldDB" id="A0A497XKC4"/>
<name>A0A497XKC4_9PROT</name>
<comment type="domain">
    <text evidence="7">The PPIase activity resides only in the second parvulin domain. The N-terminal region and the C-terminal tail are necessary and sufficient for the chaperone activity of SurA. The PPIase activity is dispensable for SurA to function as a chaperone. The N-terminal region and the C-terminal tail are also required for porin recognition.</text>
</comment>
<dbReference type="GO" id="GO:0043165">
    <property type="term" value="P:Gram-negative-bacterium-type cell outer membrane assembly"/>
    <property type="evidence" value="ECO:0007669"/>
    <property type="project" value="InterPro"/>
</dbReference>
<feature type="domain" description="PpiC" evidence="8">
    <location>
        <begin position="305"/>
        <end position="403"/>
    </location>
</feature>
<dbReference type="GO" id="GO:0030288">
    <property type="term" value="C:outer membrane-bounded periplasmic space"/>
    <property type="evidence" value="ECO:0007669"/>
    <property type="project" value="InterPro"/>
</dbReference>
<evidence type="ECO:0000256" key="5">
    <source>
        <dbReference type="ARBA" id="ARBA00023186"/>
    </source>
</evidence>
<dbReference type="InterPro" id="IPR023058">
    <property type="entry name" value="PPIase_PpiC_CS"/>
</dbReference>
<dbReference type="PANTHER" id="PTHR47637:SF1">
    <property type="entry name" value="CHAPERONE SURA"/>
    <property type="match status" value="1"/>
</dbReference>
<sequence length="451" mass="49725" precursor="true">MRVPAWLVGMFFAVALPAAVAQPGSPQLPQAGQQAQQARPAQPIEADRVAAVVNDEVITLHELRARLATVERQLRKQGTPLPPQAVLEQQLLERMIIDRVQIQFAKETGMRIGDGEVDAALRRIADGNRMPLPDFKSAIERDGIAWAKFREDIRDEMTVARLREREVDTRVVISEGEIDNYLASAEAQGGGGAQMLHLAHIIVRVPEQATQQQLAKSGARAEQALQQLRAGEDFAKVAAAYSDAPDALSGGAMGARPADRLPGLYADAAKNLNPGEVSGVLRSPAGFHIIKLLARQGSVAAMPALKQTRARHILVKVNELVSEAEARRKLVGLKERLDNGADFAELARLNSNDLSAAKGGDLGWLYQGDTVPDFERAMDALKIGEISQPVQSPFGFHLIQVLERRTEEASPERRRMVARAALRERKSDEAYQDWIRQMRDRAYVEYRLEDK</sequence>
<feature type="chain" id="PRO_5019874638" description="Chaperone SurA" evidence="7">
    <location>
        <begin position="22"/>
        <end position="451"/>
    </location>
</feature>